<keyword evidence="2" id="KW-1185">Reference proteome</keyword>
<evidence type="ECO:0000313" key="2">
    <source>
        <dbReference type="Proteomes" id="UP001517367"/>
    </source>
</evidence>
<dbReference type="Proteomes" id="UP001517367">
    <property type="component" value="Unassembled WGS sequence"/>
</dbReference>
<gene>
    <name evidence="1" type="ORF">E5L68_003745</name>
</gene>
<reference evidence="1 2" key="1">
    <citation type="submission" date="2024-12" db="EMBL/GenBank/DDBJ databases">
        <authorList>
            <person name="Hu S."/>
        </authorList>
    </citation>
    <scope>NUCLEOTIDE SEQUENCE [LARGE SCALE GENOMIC DNA]</scope>
    <source>
        <strain evidence="1 2">P-25</strain>
    </source>
</reference>
<sequence>MKRNQKAKDKAYSLAANSKLTGVDFAKASKWASQIYAPLKLHEKHLCKRSVFQNLSKLLVEVYHSDKKNALGAKKLSAGNVDKLTKWRLSPYSAWQDRLGIKIGLTTAPTTGKASVSVAKFELPAHRFVERARQMAMRFYIYQLNEDNEQLTLEATDNLLADFDVTHQEVTADFEFPPLSNGVLLLVGVAQLYLATPNQQEIFASFDRLYYQANLMQALAIRNGKPVLYHKIETTAPKEVSIAKVAWQRKSL</sequence>
<accession>A0ABW9JFG5</accession>
<dbReference type="RefSeq" id="WP_138729714.1">
    <property type="nucleotide sequence ID" value="NZ_SRMP02000003.1"/>
</dbReference>
<name>A0ABW9JFG5_9SPHI</name>
<proteinExistence type="predicted"/>
<comment type="caution">
    <text evidence="1">The sequence shown here is derived from an EMBL/GenBank/DDBJ whole genome shotgun (WGS) entry which is preliminary data.</text>
</comment>
<dbReference type="EMBL" id="SRMP02000003">
    <property type="protein sequence ID" value="MFN0290486.1"/>
    <property type="molecule type" value="Genomic_DNA"/>
</dbReference>
<organism evidence="1 2">
    <name type="scientific">Pedobacter helvus</name>
    <dbReference type="NCBI Taxonomy" id="2563444"/>
    <lineage>
        <taxon>Bacteria</taxon>
        <taxon>Pseudomonadati</taxon>
        <taxon>Bacteroidota</taxon>
        <taxon>Sphingobacteriia</taxon>
        <taxon>Sphingobacteriales</taxon>
        <taxon>Sphingobacteriaceae</taxon>
        <taxon>Pedobacter</taxon>
    </lineage>
</organism>
<protein>
    <submittedName>
        <fullName evidence="1">Uncharacterized protein</fullName>
    </submittedName>
</protein>
<evidence type="ECO:0000313" key="1">
    <source>
        <dbReference type="EMBL" id="MFN0290486.1"/>
    </source>
</evidence>